<dbReference type="Gramene" id="ESW18446">
    <property type="protein sequence ID" value="ESW18446"/>
    <property type="gene ID" value="PHAVU_006G041800g"/>
</dbReference>
<keyword evidence="2" id="KW-1185">Reference proteome</keyword>
<reference evidence="2" key="1">
    <citation type="journal article" date="2014" name="Nat. Genet.">
        <title>A reference genome for common bean and genome-wide analysis of dual domestications.</title>
        <authorList>
            <person name="Schmutz J."/>
            <person name="McClean P.E."/>
            <person name="Mamidi S."/>
            <person name="Wu G.A."/>
            <person name="Cannon S.B."/>
            <person name="Grimwood J."/>
            <person name="Jenkins J."/>
            <person name="Shu S."/>
            <person name="Song Q."/>
            <person name="Chavarro C."/>
            <person name="Torres-Torres M."/>
            <person name="Geffroy V."/>
            <person name="Moghaddam S.M."/>
            <person name="Gao D."/>
            <person name="Abernathy B."/>
            <person name="Barry K."/>
            <person name="Blair M."/>
            <person name="Brick M.A."/>
            <person name="Chovatia M."/>
            <person name="Gepts P."/>
            <person name="Goodstein D.M."/>
            <person name="Gonzales M."/>
            <person name="Hellsten U."/>
            <person name="Hyten D.L."/>
            <person name="Jia G."/>
            <person name="Kelly J.D."/>
            <person name="Kudrna D."/>
            <person name="Lee R."/>
            <person name="Richard M.M."/>
            <person name="Miklas P.N."/>
            <person name="Osorno J.M."/>
            <person name="Rodrigues J."/>
            <person name="Thareau V."/>
            <person name="Urrea C.A."/>
            <person name="Wang M."/>
            <person name="Yu Y."/>
            <person name="Zhang M."/>
            <person name="Wing R.A."/>
            <person name="Cregan P.B."/>
            <person name="Rokhsar D.S."/>
            <person name="Jackson S.A."/>
        </authorList>
    </citation>
    <scope>NUCLEOTIDE SEQUENCE [LARGE SCALE GENOMIC DNA]</scope>
    <source>
        <strain evidence="2">cv. G19833</strain>
    </source>
</reference>
<evidence type="ECO:0000313" key="1">
    <source>
        <dbReference type="EMBL" id="ESW18446.1"/>
    </source>
</evidence>
<dbReference type="AlphaFoldDB" id="V7BPE0"/>
<sequence>MELRNFYGLLGDHDILIGYVGASAFQLTVFRSDAGQLAVNNYFSQLSTTEAAFEGQFVHYRLTLNAYIYSDEYLVLFGEGFESYVWDSNLRIFMLCGPLVHQIFEAETSPISSNTFYLRPRWNNICMLNEFQEGDTITF</sequence>
<proteinExistence type="predicted"/>
<dbReference type="Proteomes" id="UP000000226">
    <property type="component" value="Chromosome 6"/>
</dbReference>
<protein>
    <submittedName>
        <fullName evidence="1">Uncharacterized protein</fullName>
    </submittedName>
</protein>
<evidence type="ECO:0000313" key="2">
    <source>
        <dbReference type="Proteomes" id="UP000000226"/>
    </source>
</evidence>
<gene>
    <name evidence="1" type="ORF">PHAVU_006G041800g</name>
</gene>
<dbReference type="EMBL" id="CM002293">
    <property type="protein sequence ID" value="ESW18446.1"/>
    <property type="molecule type" value="Genomic_DNA"/>
</dbReference>
<name>V7BPE0_PHAVU</name>
<accession>V7BPE0</accession>
<organism evidence="1 2">
    <name type="scientific">Phaseolus vulgaris</name>
    <name type="common">Kidney bean</name>
    <name type="synonym">French bean</name>
    <dbReference type="NCBI Taxonomy" id="3885"/>
    <lineage>
        <taxon>Eukaryota</taxon>
        <taxon>Viridiplantae</taxon>
        <taxon>Streptophyta</taxon>
        <taxon>Embryophyta</taxon>
        <taxon>Tracheophyta</taxon>
        <taxon>Spermatophyta</taxon>
        <taxon>Magnoliopsida</taxon>
        <taxon>eudicotyledons</taxon>
        <taxon>Gunneridae</taxon>
        <taxon>Pentapetalae</taxon>
        <taxon>rosids</taxon>
        <taxon>fabids</taxon>
        <taxon>Fabales</taxon>
        <taxon>Fabaceae</taxon>
        <taxon>Papilionoideae</taxon>
        <taxon>50 kb inversion clade</taxon>
        <taxon>NPAAA clade</taxon>
        <taxon>indigoferoid/millettioid clade</taxon>
        <taxon>Phaseoleae</taxon>
        <taxon>Phaseolus</taxon>
    </lineage>
</organism>